<evidence type="ECO:0000256" key="4">
    <source>
        <dbReference type="ARBA" id="ARBA00022691"/>
    </source>
</evidence>
<dbReference type="Proteomes" id="UP000835206">
    <property type="component" value="Chromosome 16"/>
</dbReference>
<dbReference type="HAMAP" id="MF_00472">
    <property type="entry name" value="UbiG"/>
    <property type="match status" value="1"/>
</dbReference>
<keyword evidence="4 5" id="KW-0949">S-adenosyl-L-methionine</keyword>
<dbReference type="InterPro" id="IPR010233">
    <property type="entry name" value="UbiG_MeTrfase"/>
</dbReference>
<dbReference type="EC" id="2.1.1.114" evidence="5"/>
<comment type="function">
    <text evidence="5">O-methyltransferase required for two non-consecutive steps during ubiquinone biosynthesis. Catalyzes the 2 O-methylation of 3,4-dihydroxy-5-(all-trans-polyprenyl)benzoic acid into 4-hydroxy-3-methoxy-5-(all-trans-polyprenyl)benzoic acid. Also catalyzes the last step of ubiquinone biosynthesis by mediating methylation of 3-demethylubiquinone into ubiquinone. Also able to mediate the methylation of 3-demethylubiquinol into ubiquinol.</text>
</comment>
<dbReference type="CTD" id="51805"/>
<dbReference type="GO" id="GO:0031314">
    <property type="term" value="C:extrinsic component of mitochondrial inner membrane"/>
    <property type="evidence" value="ECO:0007669"/>
    <property type="project" value="UniProtKB-UniRule"/>
</dbReference>
<dbReference type="InterPro" id="IPR029063">
    <property type="entry name" value="SAM-dependent_MTases_sf"/>
</dbReference>
<dbReference type="CDD" id="cd02440">
    <property type="entry name" value="AdoMet_MTases"/>
    <property type="match status" value="1"/>
</dbReference>
<protein>
    <recommendedName>
        <fullName evidence="5">Ubiquinone biosynthesis O-methyltransferase, mitochondrial</fullName>
    </recommendedName>
    <alternativeName>
        <fullName evidence="5">3-demethylubiquinol 3-O-methyltransferase</fullName>
        <ecNumber evidence="5">2.1.1.64</ecNumber>
    </alternativeName>
    <alternativeName>
        <fullName evidence="5">3-demethylubiquinone 3-O-methyltransferase</fullName>
        <ecNumber evidence="5">2.1.1.-</ecNumber>
    </alternativeName>
    <alternativeName>
        <fullName evidence="5">Polyprenyldihydroxybenzoate methyltransferase</fullName>
        <ecNumber evidence="5">2.1.1.114</ecNumber>
    </alternativeName>
</protein>
<evidence type="ECO:0000256" key="1">
    <source>
        <dbReference type="ARBA" id="ARBA00022603"/>
    </source>
</evidence>
<organism evidence="7 8">
    <name type="scientific">Bombus terrestris</name>
    <name type="common">Buff-tailed bumblebee</name>
    <name type="synonym">Apis terrestris</name>
    <dbReference type="NCBI Taxonomy" id="30195"/>
    <lineage>
        <taxon>Eukaryota</taxon>
        <taxon>Metazoa</taxon>
        <taxon>Ecdysozoa</taxon>
        <taxon>Arthropoda</taxon>
        <taxon>Hexapoda</taxon>
        <taxon>Insecta</taxon>
        <taxon>Pterygota</taxon>
        <taxon>Neoptera</taxon>
        <taxon>Endopterygota</taxon>
        <taxon>Hymenoptera</taxon>
        <taxon>Apocrita</taxon>
        <taxon>Aculeata</taxon>
        <taxon>Apoidea</taxon>
        <taxon>Anthophila</taxon>
        <taxon>Apidae</taxon>
        <taxon>Bombus</taxon>
        <taxon>Bombus</taxon>
    </lineage>
</organism>
<feature type="binding site" evidence="5">
    <location>
        <position position="132"/>
    </location>
    <ligand>
        <name>S-adenosyl-L-methionine</name>
        <dbReference type="ChEBI" id="CHEBI:59789"/>
    </ligand>
</feature>
<evidence type="ECO:0000313" key="7">
    <source>
        <dbReference type="Proteomes" id="UP000835206"/>
    </source>
</evidence>
<sequence>MCNVLIVIKRTRDCCYFVHFHWNEFEVTLFTLLHLICFNMSSKLPRTLKILYYDFYGKSVMRTTKVTPLRLISTGSTFRNRLSEHTEQLKKCNLVKQSTVDPADVEFHSKISSRWWDTNGEMSCLHLLNPLRVQFVRDGLANTGFKIKCPYLPLEGIKILDVGCGGGIYSESLARTGANVTGIDASSELITVAKGHAALDPSLDGKLNYVQTTIEDFALINKGVFDAVVASEVIEHVNNKELFLKSCVSTLKSGGSIFLTTFNKTLSSWLGGIITAEHILKLIPKGTHDWNKFVTPAEMQSILETCGCKTKLIHGLFYNPLKREWSWRTSTAINYALHAVKRKEEK</sequence>
<keyword evidence="8" id="KW-0830">Ubiquinone</keyword>
<keyword evidence="5" id="KW-0472">Membrane</keyword>
<name>A0A9B0C522_BOMTE</name>
<keyword evidence="1 5" id="KW-0489">Methyltransferase</keyword>
<comment type="pathway">
    <text evidence="5">Cofactor biosynthesis; ubiquinone biosynthesis.</text>
</comment>
<dbReference type="EC" id="2.1.1.64" evidence="5"/>
<evidence type="ECO:0000313" key="8">
    <source>
        <dbReference type="RefSeq" id="XP_003403068.1"/>
    </source>
</evidence>
<evidence type="ECO:0000256" key="3">
    <source>
        <dbReference type="ARBA" id="ARBA00022688"/>
    </source>
</evidence>
<dbReference type="InterPro" id="IPR013216">
    <property type="entry name" value="Methyltransf_11"/>
</dbReference>
<feature type="binding site" evidence="5">
    <location>
        <position position="163"/>
    </location>
    <ligand>
        <name>S-adenosyl-L-methionine</name>
        <dbReference type="ChEBI" id="CHEBI:59789"/>
    </ligand>
</feature>
<feature type="binding site" evidence="5">
    <location>
        <position position="184"/>
    </location>
    <ligand>
        <name>S-adenosyl-L-methionine</name>
        <dbReference type="ChEBI" id="CHEBI:59789"/>
    </ligand>
</feature>
<keyword evidence="7" id="KW-1185">Reference proteome</keyword>
<keyword evidence="5" id="KW-0496">Mitochondrion</keyword>
<dbReference type="OrthoDB" id="3265906at2759"/>
<dbReference type="PANTHER" id="PTHR43464:SF19">
    <property type="entry name" value="UBIQUINONE BIOSYNTHESIS O-METHYLTRANSFERASE, MITOCHONDRIAL"/>
    <property type="match status" value="1"/>
</dbReference>
<comment type="catalytic activity">
    <reaction evidence="5">
        <text>a 3-demethylubiquinol + S-adenosyl-L-methionine = a ubiquinol + S-adenosyl-L-homocysteine + H(+)</text>
        <dbReference type="Rhea" id="RHEA:44380"/>
        <dbReference type="Rhea" id="RHEA-COMP:9566"/>
        <dbReference type="Rhea" id="RHEA-COMP:10914"/>
        <dbReference type="ChEBI" id="CHEBI:15378"/>
        <dbReference type="ChEBI" id="CHEBI:17976"/>
        <dbReference type="ChEBI" id="CHEBI:57856"/>
        <dbReference type="ChEBI" id="CHEBI:59789"/>
        <dbReference type="ChEBI" id="CHEBI:84422"/>
        <dbReference type="EC" id="2.1.1.64"/>
    </reaction>
</comment>
<evidence type="ECO:0000256" key="2">
    <source>
        <dbReference type="ARBA" id="ARBA00022679"/>
    </source>
</evidence>
<evidence type="ECO:0000256" key="5">
    <source>
        <dbReference type="HAMAP-Rule" id="MF_03190"/>
    </source>
</evidence>
<comment type="cofactor">
    <cofactor evidence="5">
        <name>Mg(2+)</name>
        <dbReference type="ChEBI" id="CHEBI:18420"/>
    </cofactor>
</comment>
<feature type="binding site" evidence="5">
    <location>
        <position position="232"/>
    </location>
    <ligand>
        <name>Mg(2+)</name>
        <dbReference type="ChEBI" id="CHEBI:18420"/>
    </ligand>
</feature>
<dbReference type="NCBIfam" id="TIGR01983">
    <property type="entry name" value="UbiG"/>
    <property type="match status" value="1"/>
</dbReference>
<dbReference type="Pfam" id="PF08241">
    <property type="entry name" value="Methyltransf_11"/>
    <property type="match status" value="1"/>
</dbReference>
<dbReference type="EC" id="2.1.1.-" evidence="5"/>
<comment type="catalytic activity">
    <reaction evidence="5">
        <text>a 3,4-dihydroxy-5-(all-trans-polyprenyl)benzoate + S-adenosyl-L-methionine = a 4-hydroxy-3-methoxy-5-(all-trans-polyprenyl)benzoate + S-adenosyl-L-homocysteine + H(+)</text>
        <dbReference type="Rhea" id="RHEA:44452"/>
        <dbReference type="Rhea" id="RHEA-COMP:10930"/>
        <dbReference type="Rhea" id="RHEA-COMP:10931"/>
        <dbReference type="ChEBI" id="CHEBI:15378"/>
        <dbReference type="ChEBI" id="CHEBI:57856"/>
        <dbReference type="ChEBI" id="CHEBI:59789"/>
        <dbReference type="ChEBI" id="CHEBI:64694"/>
        <dbReference type="ChEBI" id="CHEBI:84443"/>
        <dbReference type="EC" id="2.1.1.114"/>
    </reaction>
</comment>
<gene>
    <name evidence="8" type="primary">LOC100646934</name>
    <name evidence="5" type="synonym">coq3</name>
</gene>
<accession>A0A9B0C522</accession>
<dbReference type="GO" id="GO:0061542">
    <property type="term" value="F:3-demethylubiquinol 3-O-methyltransferase activity"/>
    <property type="evidence" value="ECO:0007669"/>
    <property type="project" value="UniProtKB-UniRule"/>
</dbReference>
<dbReference type="SUPFAM" id="SSF53335">
    <property type="entry name" value="S-adenosyl-L-methionine-dependent methyltransferases"/>
    <property type="match status" value="1"/>
</dbReference>
<feature type="binding site" evidence="5">
    <location>
        <position position="235"/>
    </location>
    <ligand>
        <name>Mg(2+)</name>
        <dbReference type="ChEBI" id="CHEBI:18420"/>
    </ligand>
</feature>
<dbReference type="GO" id="GO:0032259">
    <property type="term" value="P:methylation"/>
    <property type="evidence" value="ECO:0007669"/>
    <property type="project" value="UniProtKB-KW"/>
</dbReference>
<dbReference type="GO" id="GO:0010420">
    <property type="term" value="F:polyprenyldihydroxybenzoate methyltransferase activity"/>
    <property type="evidence" value="ECO:0007669"/>
    <property type="project" value="UniProtKB-UniRule"/>
</dbReference>
<dbReference type="KEGG" id="bter:100646934"/>
<dbReference type="Gene3D" id="3.40.50.150">
    <property type="entry name" value="Vaccinia Virus protein VP39"/>
    <property type="match status" value="1"/>
</dbReference>
<feature type="binding site" evidence="5">
    <location>
        <position position="236"/>
    </location>
    <ligand>
        <name>Mg(2+)</name>
        <dbReference type="ChEBI" id="CHEBI:18420"/>
    </ligand>
</feature>
<reference evidence="8" key="1">
    <citation type="submission" date="2025-08" db="UniProtKB">
        <authorList>
            <consortium name="RefSeq"/>
        </authorList>
    </citation>
    <scope>IDENTIFICATION</scope>
</reference>
<dbReference type="PANTHER" id="PTHR43464">
    <property type="entry name" value="METHYLTRANSFERASE"/>
    <property type="match status" value="1"/>
</dbReference>
<feature type="domain" description="Methyltransferase type 11" evidence="6">
    <location>
        <begin position="160"/>
        <end position="258"/>
    </location>
</feature>
<dbReference type="GO" id="GO:0046872">
    <property type="term" value="F:metal ion binding"/>
    <property type="evidence" value="ECO:0007669"/>
    <property type="project" value="UniProtKB-KW"/>
</dbReference>
<keyword evidence="5" id="KW-0479">Metal-binding</keyword>
<dbReference type="AlphaFoldDB" id="A0A9B0C522"/>
<proteinExistence type="inferred from homology"/>
<comment type="catalytic activity">
    <reaction evidence="5">
        <text>a 3-demethylubiquinone + S-adenosyl-L-methionine = a ubiquinone + S-adenosyl-L-homocysteine</text>
        <dbReference type="Rhea" id="RHEA:81215"/>
        <dbReference type="Rhea" id="RHEA-COMP:9565"/>
        <dbReference type="Rhea" id="RHEA-COMP:19654"/>
        <dbReference type="ChEBI" id="CHEBI:16389"/>
        <dbReference type="ChEBI" id="CHEBI:57856"/>
        <dbReference type="ChEBI" id="CHEBI:59789"/>
        <dbReference type="ChEBI" id="CHEBI:231825"/>
    </reaction>
</comment>
<dbReference type="RefSeq" id="XP_003403068.1">
    <property type="nucleotide sequence ID" value="XM_003403020.4"/>
</dbReference>
<comment type="similarity">
    <text evidence="5">Belongs to the class I-like SAM-binding methyltransferase superfamily. UbiG/COQ3 family.</text>
</comment>
<comment type="subcellular location">
    <subcellularLocation>
        <location evidence="5">Mitochondrion inner membrane</location>
        <topology evidence="5">Peripheral membrane protein</topology>
        <orientation evidence="5">Matrix side</orientation>
    </subcellularLocation>
</comment>
<keyword evidence="5" id="KW-0460">Magnesium</keyword>
<feature type="binding site" evidence="5">
    <location>
        <position position="231"/>
    </location>
    <ligand>
        <name>S-adenosyl-L-methionine</name>
        <dbReference type="ChEBI" id="CHEBI:59789"/>
    </ligand>
</feature>
<keyword evidence="2 5" id="KW-0808">Transferase</keyword>
<comment type="subunit">
    <text evidence="5">Component of a multi-subunit COQ enzyme complex.</text>
</comment>
<dbReference type="GeneID" id="100646934"/>
<evidence type="ECO:0000259" key="6">
    <source>
        <dbReference type="Pfam" id="PF08241"/>
    </source>
</evidence>
<keyword evidence="3 5" id="KW-0831">Ubiquinone biosynthesis</keyword>
<keyword evidence="5" id="KW-0999">Mitochondrion inner membrane</keyword>